<evidence type="ECO:0000313" key="1">
    <source>
        <dbReference type="EMBL" id="CAD8121365.1"/>
    </source>
</evidence>
<keyword evidence="2" id="KW-1185">Reference proteome</keyword>
<dbReference type="EMBL" id="CAJJDN010000132">
    <property type="protein sequence ID" value="CAD8121365.1"/>
    <property type="molecule type" value="Genomic_DNA"/>
</dbReference>
<gene>
    <name evidence="1" type="ORF">PSON_ATCC_30995.1.T1320015</name>
</gene>
<name>A0A8S1R1L0_9CILI</name>
<organism evidence="1 2">
    <name type="scientific">Paramecium sonneborni</name>
    <dbReference type="NCBI Taxonomy" id="65129"/>
    <lineage>
        <taxon>Eukaryota</taxon>
        <taxon>Sar</taxon>
        <taxon>Alveolata</taxon>
        <taxon>Ciliophora</taxon>
        <taxon>Intramacronucleata</taxon>
        <taxon>Oligohymenophorea</taxon>
        <taxon>Peniculida</taxon>
        <taxon>Parameciidae</taxon>
        <taxon>Paramecium</taxon>
    </lineage>
</organism>
<reference evidence="1" key="1">
    <citation type="submission" date="2021-01" db="EMBL/GenBank/DDBJ databases">
        <authorList>
            <consortium name="Genoscope - CEA"/>
            <person name="William W."/>
        </authorList>
    </citation>
    <scope>NUCLEOTIDE SEQUENCE</scope>
</reference>
<accession>A0A8S1R1L0</accession>
<comment type="caution">
    <text evidence="1">The sequence shown here is derived from an EMBL/GenBank/DDBJ whole genome shotgun (WGS) entry which is preliminary data.</text>
</comment>
<evidence type="ECO:0000313" key="2">
    <source>
        <dbReference type="Proteomes" id="UP000692954"/>
    </source>
</evidence>
<dbReference type="Proteomes" id="UP000692954">
    <property type="component" value="Unassembled WGS sequence"/>
</dbReference>
<protein>
    <submittedName>
        <fullName evidence="1">Uncharacterized protein</fullName>
    </submittedName>
</protein>
<proteinExistence type="predicted"/>
<sequence length="75" mass="9108">MRVGCKKERKCKFNMQPTNLCLNQMQHIQKCKIYEIDKLKLGQLNEDQLQLFNYLLKLIIPYYLKMMQTFFTNLS</sequence>
<dbReference type="AlphaFoldDB" id="A0A8S1R1L0"/>